<dbReference type="InterPro" id="IPR011010">
    <property type="entry name" value="DNA_brk_join_enz"/>
</dbReference>
<dbReference type="InterPro" id="IPR050808">
    <property type="entry name" value="Phage_Integrase"/>
</dbReference>
<accession>A0A1R4H275</accession>
<dbReference type="GO" id="GO:0006310">
    <property type="term" value="P:DNA recombination"/>
    <property type="evidence" value="ECO:0007669"/>
    <property type="project" value="UniProtKB-KW"/>
</dbReference>
<dbReference type="PANTHER" id="PTHR30629">
    <property type="entry name" value="PROPHAGE INTEGRASE"/>
    <property type="match status" value="1"/>
</dbReference>
<sequence>MNILECLRRVEDRGAVETAHRVLQIVGQVFRYAVATGRAERDITPDLKGSLSSVKGGHFASITEPKAVGELLRAIDKYTGTFTAVCGLQLAPLVFVRPCELRAAEWAHIDLEAKEWRYFVTKTGTDHIVPLSNQAVAILSELKPLTGHGRYVFPSERTPHGNRCMSENTLGAALRRIGYSKEQMTVHGFRAMARTVMDEVLGIRPDFIEHQLAHAVRDANGRAYNRTAHLPERRAMMQQWADYLDGLKNGAVVIPINRAV</sequence>
<dbReference type="PROSITE" id="PS51898">
    <property type="entry name" value="TYR_RECOMBINASE"/>
    <property type="match status" value="1"/>
</dbReference>
<evidence type="ECO:0000256" key="4">
    <source>
        <dbReference type="ARBA" id="ARBA00023172"/>
    </source>
</evidence>
<dbReference type="CDD" id="cd00801">
    <property type="entry name" value="INT_P4_C"/>
    <property type="match status" value="1"/>
</dbReference>
<dbReference type="InterPro" id="IPR010998">
    <property type="entry name" value="Integrase_recombinase_N"/>
</dbReference>
<evidence type="ECO:0000256" key="3">
    <source>
        <dbReference type="ARBA" id="ARBA00023125"/>
    </source>
</evidence>
<dbReference type="PANTHER" id="PTHR30629:SF2">
    <property type="entry name" value="PROPHAGE INTEGRASE INTS-RELATED"/>
    <property type="match status" value="1"/>
</dbReference>
<evidence type="ECO:0000256" key="1">
    <source>
        <dbReference type="ARBA" id="ARBA00008857"/>
    </source>
</evidence>
<evidence type="ECO:0000313" key="6">
    <source>
        <dbReference type="EMBL" id="SJM90323.1"/>
    </source>
</evidence>
<evidence type="ECO:0000256" key="2">
    <source>
        <dbReference type="ARBA" id="ARBA00022908"/>
    </source>
</evidence>
<dbReference type="GO" id="GO:0015074">
    <property type="term" value="P:DNA integration"/>
    <property type="evidence" value="ECO:0007669"/>
    <property type="project" value="UniProtKB-KW"/>
</dbReference>
<dbReference type="GO" id="GO:0003677">
    <property type="term" value="F:DNA binding"/>
    <property type="evidence" value="ECO:0007669"/>
    <property type="project" value="UniProtKB-KW"/>
</dbReference>
<dbReference type="AlphaFoldDB" id="A0A1R4H275"/>
<organism evidence="6 7">
    <name type="scientific">Crenothrix polyspora</name>
    <dbReference type="NCBI Taxonomy" id="360316"/>
    <lineage>
        <taxon>Bacteria</taxon>
        <taxon>Pseudomonadati</taxon>
        <taxon>Pseudomonadota</taxon>
        <taxon>Gammaproteobacteria</taxon>
        <taxon>Methylococcales</taxon>
        <taxon>Crenotrichaceae</taxon>
        <taxon>Crenothrix</taxon>
    </lineage>
</organism>
<keyword evidence="3" id="KW-0238">DNA-binding</keyword>
<evidence type="ECO:0000313" key="7">
    <source>
        <dbReference type="Proteomes" id="UP000195442"/>
    </source>
</evidence>
<feature type="domain" description="Tyr recombinase" evidence="5">
    <location>
        <begin position="58"/>
        <end position="242"/>
    </location>
</feature>
<dbReference type="Pfam" id="PF00589">
    <property type="entry name" value="Phage_integrase"/>
    <property type="match status" value="1"/>
</dbReference>
<dbReference type="Gene3D" id="1.10.150.130">
    <property type="match status" value="1"/>
</dbReference>
<dbReference type="InterPro" id="IPR002104">
    <property type="entry name" value="Integrase_catalytic"/>
</dbReference>
<dbReference type="InterPro" id="IPR053876">
    <property type="entry name" value="Phage_int_M"/>
</dbReference>
<keyword evidence="2" id="KW-0229">DNA integration</keyword>
<comment type="similarity">
    <text evidence="1">Belongs to the 'phage' integrase family.</text>
</comment>
<dbReference type="Gene3D" id="1.10.443.10">
    <property type="entry name" value="Intergrase catalytic core"/>
    <property type="match status" value="1"/>
</dbReference>
<keyword evidence="7" id="KW-1185">Reference proteome</keyword>
<evidence type="ECO:0000259" key="5">
    <source>
        <dbReference type="PROSITE" id="PS51898"/>
    </source>
</evidence>
<name>A0A1R4H275_9GAMM</name>
<proteinExistence type="inferred from homology"/>
<gene>
    <name evidence="6" type="ORF">CRENPOLYSF2_160003</name>
</gene>
<dbReference type="EMBL" id="FUKJ01000068">
    <property type="protein sequence ID" value="SJM90323.1"/>
    <property type="molecule type" value="Genomic_DNA"/>
</dbReference>
<protein>
    <submittedName>
        <fullName evidence="6">Integrase Int</fullName>
    </submittedName>
</protein>
<dbReference type="InterPro" id="IPR013762">
    <property type="entry name" value="Integrase-like_cat_sf"/>
</dbReference>
<reference evidence="7" key="1">
    <citation type="submission" date="2017-02" db="EMBL/GenBank/DDBJ databases">
        <authorList>
            <person name="Daims H."/>
        </authorList>
    </citation>
    <scope>NUCLEOTIDE SEQUENCE [LARGE SCALE GENOMIC DNA]</scope>
</reference>
<dbReference type="SUPFAM" id="SSF56349">
    <property type="entry name" value="DNA breaking-rejoining enzymes"/>
    <property type="match status" value="1"/>
</dbReference>
<keyword evidence="4" id="KW-0233">DNA recombination</keyword>
<dbReference type="Proteomes" id="UP000195442">
    <property type="component" value="Unassembled WGS sequence"/>
</dbReference>
<dbReference type="Pfam" id="PF22022">
    <property type="entry name" value="Phage_int_M"/>
    <property type="match status" value="1"/>
</dbReference>